<proteinExistence type="predicted"/>
<name>A0A0E9V778_ANGAN</name>
<protein>
    <submittedName>
        <fullName evidence="1">Uncharacterized protein</fullName>
    </submittedName>
</protein>
<dbReference type="EMBL" id="GBXM01035474">
    <property type="protein sequence ID" value="JAH73103.1"/>
    <property type="molecule type" value="Transcribed_RNA"/>
</dbReference>
<organism evidence="1">
    <name type="scientific">Anguilla anguilla</name>
    <name type="common">European freshwater eel</name>
    <name type="synonym">Muraena anguilla</name>
    <dbReference type="NCBI Taxonomy" id="7936"/>
    <lineage>
        <taxon>Eukaryota</taxon>
        <taxon>Metazoa</taxon>
        <taxon>Chordata</taxon>
        <taxon>Craniata</taxon>
        <taxon>Vertebrata</taxon>
        <taxon>Euteleostomi</taxon>
        <taxon>Actinopterygii</taxon>
        <taxon>Neopterygii</taxon>
        <taxon>Teleostei</taxon>
        <taxon>Anguilliformes</taxon>
        <taxon>Anguillidae</taxon>
        <taxon>Anguilla</taxon>
    </lineage>
</organism>
<sequence length="54" mass="6128">MSTLSNYKQTNKKLAINTFKYFRHCFSASFRSNNDWTAFLKSSLPLSLGNGFSG</sequence>
<evidence type="ECO:0000313" key="1">
    <source>
        <dbReference type="EMBL" id="JAH73103.1"/>
    </source>
</evidence>
<accession>A0A0E9V778</accession>
<reference evidence="1" key="2">
    <citation type="journal article" date="2015" name="Fish Shellfish Immunol.">
        <title>Early steps in the European eel (Anguilla anguilla)-Vibrio vulnificus interaction in the gills: Role of the RtxA13 toxin.</title>
        <authorList>
            <person name="Callol A."/>
            <person name="Pajuelo D."/>
            <person name="Ebbesson L."/>
            <person name="Teles M."/>
            <person name="MacKenzie S."/>
            <person name="Amaro C."/>
        </authorList>
    </citation>
    <scope>NUCLEOTIDE SEQUENCE</scope>
</reference>
<dbReference type="AlphaFoldDB" id="A0A0E9V778"/>
<reference evidence="1" key="1">
    <citation type="submission" date="2014-11" db="EMBL/GenBank/DDBJ databases">
        <authorList>
            <person name="Amaro Gonzalez C."/>
        </authorList>
    </citation>
    <scope>NUCLEOTIDE SEQUENCE</scope>
</reference>